<protein>
    <submittedName>
        <fullName evidence="1">Uncharacterized protein</fullName>
    </submittedName>
</protein>
<organism evidence="1 2">
    <name type="scientific">Nasonia vitripennis</name>
    <name type="common">Parasitic wasp</name>
    <dbReference type="NCBI Taxonomy" id="7425"/>
    <lineage>
        <taxon>Eukaryota</taxon>
        <taxon>Metazoa</taxon>
        <taxon>Ecdysozoa</taxon>
        <taxon>Arthropoda</taxon>
        <taxon>Hexapoda</taxon>
        <taxon>Insecta</taxon>
        <taxon>Pterygota</taxon>
        <taxon>Neoptera</taxon>
        <taxon>Endopterygota</taxon>
        <taxon>Hymenoptera</taxon>
        <taxon>Apocrita</taxon>
        <taxon>Proctotrupomorpha</taxon>
        <taxon>Chalcidoidea</taxon>
        <taxon>Pteromalidae</taxon>
        <taxon>Pteromalinae</taxon>
        <taxon>Nasonia</taxon>
    </lineage>
</organism>
<evidence type="ECO:0000313" key="1">
    <source>
        <dbReference type="EnsemblMetazoa" id="XP_031789030"/>
    </source>
</evidence>
<name>A0A7M7QK59_NASVI</name>
<dbReference type="RefSeq" id="XP_031789030.1">
    <property type="nucleotide sequence ID" value="XM_031933170.2"/>
</dbReference>
<dbReference type="InParanoid" id="A0A7M7QK59"/>
<evidence type="ECO:0000313" key="2">
    <source>
        <dbReference type="Proteomes" id="UP000002358"/>
    </source>
</evidence>
<dbReference type="AlphaFoldDB" id="A0A7M7QK59"/>
<keyword evidence="2" id="KW-1185">Reference proteome</keyword>
<reference evidence="1" key="1">
    <citation type="submission" date="2021-01" db="UniProtKB">
        <authorList>
            <consortium name="EnsemblMetazoa"/>
        </authorList>
    </citation>
    <scope>IDENTIFICATION</scope>
</reference>
<dbReference type="Proteomes" id="UP000002358">
    <property type="component" value="Unassembled WGS sequence"/>
</dbReference>
<dbReference type="EnsemblMetazoa" id="XM_031933170">
    <property type="protein sequence ID" value="XP_031789030"/>
    <property type="gene ID" value="LOC116417979"/>
</dbReference>
<dbReference type="OrthoDB" id="7648950at2759"/>
<dbReference type="KEGG" id="nvi:116417979"/>
<accession>A0A7M7QK59</accession>
<proteinExistence type="predicted"/>
<dbReference type="GeneID" id="116417979"/>
<sequence>MNCNSSYTTDEEMEYLEDRDVTTIIVGYVDAITAPAKAPGKNDLLFKFVVSNGNRRIPILVWDVDLINKLSKEICSSRVVSINGGHCRAVAPSKIKDESNLVPFEVIIKENTEVSFLGYHNLQNQTTNQLQKATFDNIHTLEGLIEISGYIRTKFSLLHNRSGHMTYGLGAITDGIKKITVQVKQFTECEVEIGDYVTVTGILKGQDSLVTIFCDSINNIKLDAEKPALTAAEVQRGSRPVKRIRTSDKKC</sequence>